<accession>A0A6J5MWH4</accession>
<reference evidence="1" key="1">
    <citation type="submission" date="2020-04" db="EMBL/GenBank/DDBJ databases">
        <authorList>
            <person name="Chiriac C."/>
            <person name="Salcher M."/>
            <person name="Ghai R."/>
            <person name="Kavagutti S V."/>
        </authorList>
    </citation>
    <scope>NUCLEOTIDE SEQUENCE</scope>
</reference>
<proteinExistence type="predicted"/>
<protein>
    <submittedName>
        <fullName evidence="1">Uncharacterized protein</fullName>
    </submittedName>
</protein>
<dbReference type="EMBL" id="LR796553">
    <property type="protein sequence ID" value="CAB4151625.1"/>
    <property type="molecule type" value="Genomic_DNA"/>
</dbReference>
<sequence length="47" mass="5652">MVKIVRKESYNHRTTPLIEWIVYFNDFIVATCSTKKEAKIWAEIYSK</sequence>
<organism evidence="1">
    <name type="scientific">uncultured Caudovirales phage</name>
    <dbReference type="NCBI Taxonomy" id="2100421"/>
    <lineage>
        <taxon>Viruses</taxon>
        <taxon>Duplodnaviria</taxon>
        <taxon>Heunggongvirae</taxon>
        <taxon>Uroviricota</taxon>
        <taxon>Caudoviricetes</taxon>
        <taxon>Peduoviridae</taxon>
        <taxon>Maltschvirus</taxon>
        <taxon>Maltschvirus maltsch</taxon>
    </lineage>
</organism>
<evidence type="ECO:0000313" key="1">
    <source>
        <dbReference type="EMBL" id="CAB4151625.1"/>
    </source>
</evidence>
<name>A0A6J5MWH4_9CAUD</name>
<gene>
    <name evidence="1" type="ORF">UFOVP586_27</name>
</gene>